<protein>
    <submittedName>
        <fullName evidence="1">Uncharacterized protein</fullName>
    </submittedName>
</protein>
<dbReference type="Proteomes" id="UP000287033">
    <property type="component" value="Unassembled WGS sequence"/>
</dbReference>
<dbReference type="EMBL" id="BEZZ01030749">
    <property type="protein sequence ID" value="GCC40415.1"/>
    <property type="molecule type" value="Genomic_DNA"/>
</dbReference>
<comment type="caution">
    <text evidence="1">The sequence shown here is derived from an EMBL/GenBank/DDBJ whole genome shotgun (WGS) entry which is preliminary data.</text>
</comment>
<dbReference type="Gene3D" id="3.60.10.10">
    <property type="entry name" value="Endonuclease/exonuclease/phosphatase"/>
    <property type="match status" value="1"/>
</dbReference>
<dbReference type="PANTHER" id="PTHR11371:SF31">
    <property type="entry name" value="EXTRACELLULAR NUCLEASE"/>
    <property type="match status" value="1"/>
</dbReference>
<accession>A0A401TCU4</accession>
<evidence type="ECO:0000313" key="1">
    <source>
        <dbReference type="EMBL" id="GCC40415.1"/>
    </source>
</evidence>
<dbReference type="GO" id="GO:0006308">
    <property type="term" value="P:DNA catabolic process"/>
    <property type="evidence" value="ECO:0007669"/>
    <property type="project" value="TreeGrafter"/>
</dbReference>
<evidence type="ECO:0000313" key="2">
    <source>
        <dbReference type="Proteomes" id="UP000287033"/>
    </source>
</evidence>
<sequence>FNVVHHYSYTASRRLGRSEYKEQYVFVYRSDIVKITDSYQYEDKKGNADIFARAPFIVVFHSPRTGKDWRRLRCDPFLSWGVTV</sequence>
<proteinExistence type="predicted"/>
<dbReference type="AlphaFoldDB" id="A0A401TCU4"/>
<dbReference type="GO" id="GO:0005634">
    <property type="term" value="C:nucleus"/>
    <property type="evidence" value="ECO:0007669"/>
    <property type="project" value="TreeGrafter"/>
</dbReference>
<gene>
    <name evidence="1" type="ORF">chiPu_0023997</name>
</gene>
<dbReference type="PANTHER" id="PTHR11371">
    <property type="entry name" value="DEOXYRIBONUCLEASE"/>
    <property type="match status" value="1"/>
</dbReference>
<dbReference type="STRING" id="137246.A0A401TCU4"/>
<reference evidence="1 2" key="1">
    <citation type="journal article" date="2018" name="Nat. Ecol. Evol.">
        <title>Shark genomes provide insights into elasmobranch evolution and the origin of vertebrates.</title>
        <authorList>
            <person name="Hara Y"/>
            <person name="Yamaguchi K"/>
            <person name="Onimaru K"/>
            <person name="Kadota M"/>
            <person name="Koyanagi M"/>
            <person name="Keeley SD"/>
            <person name="Tatsumi K"/>
            <person name="Tanaka K"/>
            <person name="Motone F"/>
            <person name="Kageyama Y"/>
            <person name="Nozu R"/>
            <person name="Adachi N"/>
            <person name="Nishimura O"/>
            <person name="Nakagawa R"/>
            <person name="Tanegashima C"/>
            <person name="Kiyatake I"/>
            <person name="Matsumoto R"/>
            <person name="Murakumo K"/>
            <person name="Nishida K"/>
            <person name="Terakita A"/>
            <person name="Kuratani S"/>
            <person name="Sato K"/>
            <person name="Hyodo S Kuraku.S."/>
        </authorList>
    </citation>
    <scope>NUCLEOTIDE SEQUENCE [LARGE SCALE GENOMIC DNA]</scope>
</reference>
<dbReference type="InterPro" id="IPR036691">
    <property type="entry name" value="Endo/exonu/phosph_ase_sf"/>
</dbReference>
<dbReference type="GO" id="GO:0004530">
    <property type="term" value="F:deoxyribonuclease I activity"/>
    <property type="evidence" value="ECO:0007669"/>
    <property type="project" value="TreeGrafter"/>
</dbReference>
<feature type="non-terminal residue" evidence="1">
    <location>
        <position position="1"/>
    </location>
</feature>
<dbReference type="GO" id="GO:0003677">
    <property type="term" value="F:DNA binding"/>
    <property type="evidence" value="ECO:0007669"/>
    <property type="project" value="TreeGrafter"/>
</dbReference>
<name>A0A401TCU4_CHIPU</name>
<dbReference type="OrthoDB" id="10061407at2759"/>
<keyword evidence="2" id="KW-1185">Reference proteome</keyword>
<organism evidence="1 2">
    <name type="scientific">Chiloscyllium punctatum</name>
    <name type="common">Brownbanded bambooshark</name>
    <name type="synonym">Hemiscyllium punctatum</name>
    <dbReference type="NCBI Taxonomy" id="137246"/>
    <lineage>
        <taxon>Eukaryota</taxon>
        <taxon>Metazoa</taxon>
        <taxon>Chordata</taxon>
        <taxon>Craniata</taxon>
        <taxon>Vertebrata</taxon>
        <taxon>Chondrichthyes</taxon>
        <taxon>Elasmobranchii</taxon>
        <taxon>Galeomorphii</taxon>
        <taxon>Galeoidea</taxon>
        <taxon>Orectolobiformes</taxon>
        <taxon>Hemiscylliidae</taxon>
        <taxon>Chiloscyllium</taxon>
    </lineage>
</organism>